<sequence length="267" mass="31810">MHGRKNPPRRSRRRRACTTRCARSRPAPHSGRRWTMRSRATQGTQRRQPQPWLVWPRQQPALQRRQRRPCRPGSRPRPTASRRMTPVFRSHTMRRRRSTTTHRSCSTRSCRQRPLSIHRLPMRASWRSTLPHRTRCRIPASTMLRSRIVPTTRSDTPTMRPPRRHRESRPRRRSTRPSTSRRGKTSPASRFPRSTHPAGTRSPSHRRTRRDRNRPMLAPHTPRPRRFMTSPRATRRHRSIPTTQSRRNRLPQSIARHRPACRRASPT</sequence>
<feature type="compositionally biased region" description="Basic residues" evidence="1">
    <location>
        <begin position="161"/>
        <end position="184"/>
    </location>
</feature>
<evidence type="ECO:0000313" key="2">
    <source>
        <dbReference type="EMBL" id="VWC42149.1"/>
    </source>
</evidence>
<feature type="compositionally biased region" description="Polar residues" evidence="1">
    <location>
        <begin position="38"/>
        <end position="48"/>
    </location>
</feature>
<dbReference type="EMBL" id="CABVQG010000001">
    <property type="protein sequence ID" value="VWC42149.1"/>
    <property type="molecule type" value="Genomic_DNA"/>
</dbReference>
<feature type="compositionally biased region" description="Basic residues" evidence="1">
    <location>
        <begin position="203"/>
        <end position="212"/>
    </location>
</feature>
<evidence type="ECO:0000313" key="3">
    <source>
        <dbReference type="Proteomes" id="UP000494120"/>
    </source>
</evidence>
<feature type="compositionally biased region" description="Basic residues" evidence="1">
    <location>
        <begin position="91"/>
        <end position="100"/>
    </location>
</feature>
<reference evidence="2 3" key="1">
    <citation type="submission" date="2019-09" db="EMBL/GenBank/DDBJ databases">
        <authorList>
            <person name="Depoorter E."/>
        </authorList>
    </citation>
    <scope>NUCLEOTIDE SEQUENCE [LARGE SCALE GENOMIC DNA]</scope>
    <source>
        <strain evidence="2 3">R-17378</strain>
    </source>
</reference>
<proteinExistence type="predicted"/>
<gene>
    <name evidence="2" type="ORF">BLA17378_00001</name>
</gene>
<protein>
    <submittedName>
        <fullName evidence="2">Uncharacterized protein</fullName>
    </submittedName>
</protein>
<comment type="caution">
    <text evidence="2">The sequence shown here is derived from an EMBL/GenBank/DDBJ whole genome shotgun (WGS) entry which is preliminary data.</text>
</comment>
<feature type="compositionally biased region" description="Basic residues" evidence="1">
    <location>
        <begin position="1"/>
        <end position="17"/>
    </location>
</feature>
<organism evidence="2 3">
    <name type="scientific">Burkholderia aenigmatica</name>
    <dbReference type="NCBI Taxonomy" id="2015348"/>
    <lineage>
        <taxon>Bacteria</taxon>
        <taxon>Pseudomonadati</taxon>
        <taxon>Pseudomonadota</taxon>
        <taxon>Betaproteobacteria</taxon>
        <taxon>Burkholderiales</taxon>
        <taxon>Burkholderiaceae</taxon>
        <taxon>Burkholderia</taxon>
        <taxon>Burkholderia cepacia complex</taxon>
    </lineage>
</organism>
<evidence type="ECO:0000256" key="1">
    <source>
        <dbReference type="SAM" id="MobiDB-lite"/>
    </source>
</evidence>
<keyword evidence="3" id="KW-1185">Reference proteome</keyword>
<feature type="region of interest" description="Disordered" evidence="1">
    <location>
        <begin position="1"/>
        <end position="112"/>
    </location>
</feature>
<feature type="region of interest" description="Disordered" evidence="1">
    <location>
        <begin position="142"/>
        <end position="267"/>
    </location>
</feature>
<name>A0ABY6XNS4_9BURK</name>
<accession>A0ABY6XNS4</accession>
<dbReference type="Proteomes" id="UP000494120">
    <property type="component" value="Unassembled WGS sequence"/>
</dbReference>